<gene>
    <name evidence="10" type="ORF">NEMVEDRAFT_v1g217135</name>
</gene>
<reference evidence="10 11" key="1">
    <citation type="journal article" date="2007" name="Science">
        <title>Sea anemone genome reveals ancestral eumetazoan gene repertoire and genomic organization.</title>
        <authorList>
            <person name="Putnam N.H."/>
            <person name="Srivastava M."/>
            <person name="Hellsten U."/>
            <person name="Dirks B."/>
            <person name="Chapman J."/>
            <person name="Salamov A."/>
            <person name="Terry A."/>
            <person name="Shapiro H."/>
            <person name="Lindquist E."/>
            <person name="Kapitonov V.V."/>
            <person name="Jurka J."/>
            <person name="Genikhovich G."/>
            <person name="Grigoriev I.V."/>
            <person name="Lucas S.M."/>
            <person name="Steele R.E."/>
            <person name="Finnerty J.R."/>
            <person name="Technau U."/>
            <person name="Martindale M.Q."/>
            <person name="Rokhsar D.S."/>
        </authorList>
    </citation>
    <scope>NUCLEOTIDE SEQUENCE [LARGE SCALE GENOMIC DNA]</scope>
    <source>
        <strain evidence="11">CH2 X CH6</strain>
    </source>
</reference>
<dbReference type="InterPro" id="IPR036388">
    <property type="entry name" value="WH-like_DNA-bd_sf"/>
</dbReference>
<keyword evidence="4" id="KW-0238">DNA-binding</keyword>
<dbReference type="SMART" id="SM00415">
    <property type="entry name" value="HSF"/>
    <property type="match status" value="1"/>
</dbReference>
<comment type="subcellular location">
    <subcellularLocation>
        <location evidence="1">Nucleus</location>
    </subcellularLocation>
</comment>
<evidence type="ECO:0000256" key="2">
    <source>
        <dbReference type="ARBA" id="ARBA00006403"/>
    </source>
</evidence>
<evidence type="ECO:0000256" key="5">
    <source>
        <dbReference type="ARBA" id="ARBA00023163"/>
    </source>
</evidence>
<name>A7ST87_NEMVE</name>
<proteinExistence type="inferred from homology"/>
<dbReference type="SUPFAM" id="SSF46785">
    <property type="entry name" value="Winged helix' DNA-binding domain"/>
    <property type="match status" value="1"/>
</dbReference>
<evidence type="ECO:0000256" key="1">
    <source>
        <dbReference type="ARBA" id="ARBA00004123"/>
    </source>
</evidence>
<evidence type="ECO:0000256" key="6">
    <source>
        <dbReference type="ARBA" id="ARBA00023242"/>
    </source>
</evidence>
<dbReference type="AlphaFoldDB" id="A7ST87"/>
<sequence>MANSIEASLLSFPEKLWFLVSDPKCEEITWNDDGTSILIPNHHSFTSTILNSQSIVLFKTNNFASFVRQLNLYGFRKVTEHRRKNQTMQLVAGMKSEFKHPCFKRERKDLLQFVRRQTNPSKKGGRRVVSEEGNTVNKEEKPPTTLPQSSNYRWPTPISPVGASPWVNWDTYLQTMGMFPYLPPQYNMSPQYNMPPMGAGLYGSDQMSALGPYYGRDLMYTSQYRPSLVQPTDNVSVLSNQGEVTEQDHFPAISVTSAHSKPAVVIINNTLSASRDVTKHGFHSYGEETRGGEYLVEAPNSRENKTPFPVQTDVTSRGGSLEKAETDACITELRDKYDEKAPENIPDHVTAELDGSEGGVAEESAEWEKLASNKRPKLDE</sequence>
<evidence type="ECO:0000256" key="8">
    <source>
        <dbReference type="SAM" id="MobiDB-lite"/>
    </source>
</evidence>
<dbReference type="KEGG" id="nve:5504240"/>
<keyword evidence="11" id="KW-1185">Reference proteome</keyword>
<evidence type="ECO:0000259" key="9">
    <source>
        <dbReference type="SMART" id="SM00415"/>
    </source>
</evidence>
<evidence type="ECO:0000313" key="11">
    <source>
        <dbReference type="Proteomes" id="UP000001593"/>
    </source>
</evidence>
<dbReference type="eggNOG" id="KOG0627">
    <property type="taxonomic scope" value="Eukaryota"/>
</dbReference>
<dbReference type="InterPro" id="IPR000232">
    <property type="entry name" value="HSF_DNA-bd"/>
</dbReference>
<dbReference type="PRINTS" id="PR00056">
    <property type="entry name" value="HSFDOMAIN"/>
</dbReference>
<accession>A7ST87</accession>
<dbReference type="PANTHER" id="PTHR10015">
    <property type="entry name" value="HEAT SHOCK TRANSCRIPTION FACTOR"/>
    <property type="match status" value="1"/>
</dbReference>
<keyword evidence="3" id="KW-0805">Transcription regulation</keyword>
<keyword evidence="5" id="KW-0804">Transcription</keyword>
<dbReference type="OrthoDB" id="60033at2759"/>
<feature type="region of interest" description="Disordered" evidence="8">
    <location>
        <begin position="115"/>
        <end position="154"/>
    </location>
</feature>
<feature type="region of interest" description="Disordered" evidence="8">
    <location>
        <begin position="337"/>
        <end position="380"/>
    </location>
</feature>
<dbReference type="InterPro" id="IPR036390">
    <property type="entry name" value="WH_DNA-bd_sf"/>
</dbReference>
<feature type="compositionally biased region" description="Basic and acidic residues" evidence="8">
    <location>
        <begin position="366"/>
        <end position="380"/>
    </location>
</feature>
<keyword evidence="6" id="KW-0539">Nucleus</keyword>
<comment type="similarity">
    <text evidence="2 7">Belongs to the HSF family.</text>
</comment>
<dbReference type="FunFam" id="1.10.10.10:FF:000349">
    <property type="entry name" value="Heat shock transcription factor, Y-linked"/>
    <property type="match status" value="1"/>
</dbReference>
<protein>
    <recommendedName>
        <fullName evidence="9">HSF-type DNA-binding domain-containing protein</fullName>
    </recommendedName>
</protein>
<evidence type="ECO:0000256" key="7">
    <source>
        <dbReference type="RuleBase" id="RU004020"/>
    </source>
</evidence>
<dbReference type="HOGENOM" id="CLU_728260_0_0_1"/>
<feature type="compositionally biased region" description="Basic and acidic residues" evidence="8">
    <location>
        <begin position="337"/>
        <end position="351"/>
    </location>
</feature>
<dbReference type="InParanoid" id="A7ST87"/>
<dbReference type="Gene3D" id="1.10.10.10">
    <property type="entry name" value="Winged helix-like DNA-binding domain superfamily/Winged helix DNA-binding domain"/>
    <property type="match status" value="1"/>
</dbReference>
<evidence type="ECO:0000313" key="10">
    <source>
        <dbReference type="EMBL" id="EDO33068.1"/>
    </source>
</evidence>
<feature type="region of interest" description="Disordered" evidence="8">
    <location>
        <begin position="299"/>
        <end position="323"/>
    </location>
</feature>
<dbReference type="Proteomes" id="UP000001593">
    <property type="component" value="Unassembled WGS sequence"/>
</dbReference>
<evidence type="ECO:0000256" key="3">
    <source>
        <dbReference type="ARBA" id="ARBA00023015"/>
    </source>
</evidence>
<dbReference type="Pfam" id="PF00447">
    <property type="entry name" value="HSF_DNA-bind"/>
    <property type="match status" value="1"/>
</dbReference>
<organism evidence="10 11">
    <name type="scientific">Nematostella vectensis</name>
    <name type="common">Starlet sea anemone</name>
    <dbReference type="NCBI Taxonomy" id="45351"/>
    <lineage>
        <taxon>Eukaryota</taxon>
        <taxon>Metazoa</taxon>
        <taxon>Cnidaria</taxon>
        <taxon>Anthozoa</taxon>
        <taxon>Hexacorallia</taxon>
        <taxon>Actiniaria</taxon>
        <taxon>Edwardsiidae</taxon>
        <taxon>Nematostella</taxon>
    </lineage>
</organism>
<dbReference type="GO" id="GO:0005634">
    <property type="term" value="C:nucleus"/>
    <property type="evidence" value="ECO:0007669"/>
    <property type="project" value="UniProtKB-SubCell"/>
</dbReference>
<feature type="domain" description="HSF-type DNA-binding" evidence="9">
    <location>
        <begin position="8"/>
        <end position="117"/>
    </location>
</feature>
<dbReference type="STRING" id="45351.A7ST87"/>
<dbReference type="GO" id="GO:0043565">
    <property type="term" value="F:sequence-specific DNA binding"/>
    <property type="evidence" value="ECO:0007669"/>
    <property type="project" value="InterPro"/>
</dbReference>
<evidence type="ECO:0000256" key="4">
    <source>
        <dbReference type="ARBA" id="ARBA00023125"/>
    </source>
</evidence>
<dbReference type="PANTHER" id="PTHR10015:SF465">
    <property type="entry name" value="HSF-TYPE DNA-BINDING DOMAIN-CONTAINING PROTEIN"/>
    <property type="match status" value="1"/>
</dbReference>
<dbReference type="EMBL" id="DS469792">
    <property type="protein sequence ID" value="EDO33068.1"/>
    <property type="molecule type" value="Genomic_DNA"/>
</dbReference>
<dbReference type="GO" id="GO:0003700">
    <property type="term" value="F:DNA-binding transcription factor activity"/>
    <property type="evidence" value="ECO:0007669"/>
    <property type="project" value="InterPro"/>
</dbReference>